<sequence>MAGSFSWLLIVFLGIFSASADRPRGRILGGLESAPYQRPYMASLQEDGKHICGGFLIADQWVLSANGESPPKHPR</sequence>
<evidence type="ECO:0000313" key="4">
    <source>
        <dbReference type="Proteomes" id="UP000008912"/>
    </source>
</evidence>
<dbReference type="GO" id="GO:0006508">
    <property type="term" value="P:proteolysis"/>
    <property type="evidence" value="ECO:0007669"/>
    <property type="project" value="InterPro"/>
</dbReference>
<dbReference type="Gene3D" id="2.40.10.10">
    <property type="entry name" value="Trypsin-like serine proteases"/>
    <property type="match status" value="1"/>
</dbReference>
<protein>
    <recommendedName>
        <fullName evidence="2">Peptidase S1 domain-containing protein</fullName>
    </recommendedName>
</protein>
<keyword evidence="1" id="KW-0732">Signal</keyword>
<dbReference type="InterPro" id="IPR009003">
    <property type="entry name" value="Peptidase_S1_PA"/>
</dbReference>
<dbReference type="GeneTree" id="ENSGT01150000288787"/>
<dbReference type="Pfam" id="PF00089">
    <property type="entry name" value="Trypsin"/>
    <property type="match status" value="1"/>
</dbReference>
<proteinExistence type="predicted"/>
<evidence type="ECO:0000313" key="3">
    <source>
        <dbReference type="Ensembl" id="ENSAMEP00000033556.1"/>
    </source>
</evidence>
<reference evidence="3 4" key="1">
    <citation type="journal article" date="2010" name="Nature">
        <title>The sequence and de novo assembly of the giant panda genome.</title>
        <authorList>
            <person name="Li R."/>
            <person name="Fan W."/>
            <person name="Tian G."/>
            <person name="Zhu H."/>
            <person name="He L."/>
            <person name="Cai J."/>
            <person name="Huang Q."/>
            <person name="Cai Q."/>
            <person name="Li B."/>
            <person name="Bai Y."/>
            <person name="Zhang Z."/>
            <person name="Zhang Y."/>
            <person name="Wang W."/>
            <person name="Li J."/>
            <person name="Wei F."/>
            <person name="Li H."/>
            <person name="Jian M."/>
            <person name="Li J."/>
            <person name="Zhang Z."/>
            <person name="Nielsen R."/>
            <person name="Li D."/>
            <person name="Gu W."/>
            <person name="Yang Z."/>
            <person name="Xuan Z."/>
            <person name="Ryder O.A."/>
            <person name="Leung F.C."/>
            <person name="Zhou Y."/>
            <person name="Cao J."/>
            <person name="Sun X."/>
            <person name="Fu Y."/>
            <person name="Fang X."/>
            <person name="Guo X."/>
            <person name="Wang B."/>
            <person name="Hou R."/>
            <person name="Shen F."/>
            <person name="Mu B."/>
            <person name="Ni P."/>
            <person name="Lin R."/>
            <person name="Qian W."/>
            <person name="Wang G."/>
            <person name="Yu C."/>
            <person name="Nie W."/>
            <person name="Wang J."/>
            <person name="Wu Z."/>
            <person name="Liang H."/>
            <person name="Min J."/>
            <person name="Wu Q."/>
            <person name="Cheng S."/>
            <person name="Ruan J."/>
            <person name="Wang M."/>
            <person name="Shi Z."/>
            <person name="Wen M."/>
            <person name="Liu B."/>
            <person name="Ren X."/>
            <person name="Zheng H."/>
            <person name="Dong D."/>
            <person name="Cook K."/>
            <person name="Shan G."/>
            <person name="Zhang H."/>
            <person name="Kosiol C."/>
            <person name="Xie X."/>
            <person name="Lu Z."/>
            <person name="Zheng H."/>
            <person name="Li Y."/>
            <person name="Steiner C.C."/>
            <person name="Lam T.T."/>
            <person name="Lin S."/>
            <person name="Zhang Q."/>
            <person name="Li G."/>
            <person name="Tian J."/>
            <person name="Gong T."/>
            <person name="Liu H."/>
            <person name="Zhang D."/>
            <person name="Fang L."/>
            <person name="Ye C."/>
            <person name="Zhang J."/>
            <person name="Hu W."/>
            <person name="Xu A."/>
            <person name="Ren Y."/>
            <person name="Zhang G."/>
            <person name="Bruford M.W."/>
            <person name="Li Q."/>
            <person name="Ma L."/>
            <person name="Guo Y."/>
            <person name="An N."/>
            <person name="Hu Y."/>
            <person name="Zheng Y."/>
            <person name="Shi Y."/>
            <person name="Li Z."/>
            <person name="Liu Q."/>
            <person name="Chen Y."/>
            <person name="Zhao J."/>
            <person name="Qu N."/>
            <person name="Zhao S."/>
            <person name="Tian F."/>
            <person name="Wang X."/>
            <person name="Wang H."/>
            <person name="Xu L."/>
            <person name="Liu X."/>
            <person name="Vinar T."/>
            <person name="Wang Y."/>
            <person name="Lam T.W."/>
            <person name="Yiu S.M."/>
            <person name="Liu S."/>
            <person name="Zhang H."/>
            <person name="Li D."/>
            <person name="Huang Y."/>
            <person name="Wang X."/>
            <person name="Yang G."/>
            <person name="Jiang Z."/>
            <person name="Wang J."/>
            <person name="Qin N."/>
            <person name="Li L."/>
            <person name="Li J."/>
            <person name="Bolund L."/>
            <person name="Kristiansen K."/>
            <person name="Wong G.K."/>
            <person name="Olson M."/>
            <person name="Zhang X."/>
            <person name="Li S."/>
            <person name="Yang H."/>
            <person name="Wang J."/>
            <person name="Wang J."/>
        </authorList>
    </citation>
    <scope>NUCLEOTIDE SEQUENCE [LARGE SCALE GENOMIC DNA]</scope>
</reference>
<dbReference type="InParanoid" id="A0A7N5K1N5"/>
<dbReference type="GO" id="GO:0004252">
    <property type="term" value="F:serine-type endopeptidase activity"/>
    <property type="evidence" value="ECO:0007669"/>
    <property type="project" value="InterPro"/>
</dbReference>
<evidence type="ECO:0000259" key="2">
    <source>
        <dbReference type="Pfam" id="PF00089"/>
    </source>
</evidence>
<dbReference type="AlphaFoldDB" id="A0A7N5K1N5"/>
<dbReference type="Proteomes" id="UP000008912">
    <property type="component" value="Unassembled WGS sequence"/>
</dbReference>
<accession>A0A7N5K1N5</accession>
<dbReference type="InterPro" id="IPR043504">
    <property type="entry name" value="Peptidase_S1_PA_chymotrypsin"/>
</dbReference>
<reference evidence="3" key="2">
    <citation type="submission" date="2025-08" db="UniProtKB">
        <authorList>
            <consortium name="Ensembl"/>
        </authorList>
    </citation>
    <scope>IDENTIFICATION</scope>
</reference>
<feature type="signal peptide" evidence="1">
    <location>
        <begin position="1"/>
        <end position="20"/>
    </location>
</feature>
<dbReference type="InterPro" id="IPR001254">
    <property type="entry name" value="Trypsin_dom"/>
</dbReference>
<dbReference type="Ensembl" id="ENSAMET00000049452.1">
    <property type="protein sequence ID" value="ENSAMEP00000033556.1"/>
    <property type="gene ID" value="ENSAMEG00000025350.1"/>
</dbReference>
<organism evidence="3 4">
    <name type="scientific">Ailuropoda melanoleuca</name>
    <name type="common">Giant panda</name>
    <dbReference type="NCBI Taxonomy" id="9646"/>
    <lineage>
        <taxon>Eukaryota</taxon>
        <taxon>Metazoa</taxon>
        <taxon>Chordata</taxon>
        <taxon>Craniata</taxon>
        <taxon>Vertebrata</taxon>
        <taxon>Euteleostomi</taxon>
        <taxon>Mammalia</taxon>
        <taxon>Eutheria</taxon>
        <taxon>Laurasiatheria</taxon>
        <taxon>Carnivora</taxon>
        <taxon>Caniformia</taxon>
        <taxon>Ursidae</taxon>
        <taxon>Ailuropoda</taxon>
    </lineage>
</organism>
<reference evidence="3" key="3">
    <citation type="submission" date="2025-09" db="UniProtKB">
        <authorList>
            <consortium name="Ensembl"/>
        </authorList>
    </citation>
    <scope>IDENTIFICATION</scope>
</reference>
<feature type="chain" id="PRO_5030767667" description="Peptidase S1 domain-containing protein" evidence="1">
    <location>
        <begin position="21"/>
        <end position="75"/>
    </location>
</feature>
<dbReference type="SUPFAM" id="SSF50494">
    <property type="entry name" value="Trypsin-like serine proteases"/>
    <property type="match status" value="1"/>
</dbReference>
<keyword evidence="4" id="KW-1185">Reference proteome</keyword>
<evidence type="ECO:0000256" key="1">
    <source>
        <dbReference type="SAM" id="SignalP"/>
    </source>
</evidence>
<feature type="domain" description="Peptidase S1" evidence="2">
    <location>
        <begin position="27"/>
        <end position="66"/>
    </location>
</feature>
<name>A0A7N5K1N5_AILME</name>